<evidence type="ECO:0000256" key="13">
    <source>
        <dbReference type="RuleBase" id="RU361169"/>
    </source>
</evidence>
<name>A0ABR1KZD6_9PEZI</name>
<evidence type="ECO:0000256" key="10">
    <source>
        <dbReference type="ARBA" id="ARBA00023316"/>
    </source>
</evidence>
<dbReference type="InterPro" id="IPR011050">
    <property type="entry name" value="Pectin_lyase_fold/virulence"/>
</dbReference>
<dbReference type="PANTHER" id="PTHR31736">
    <property type="match status" value="1"/>
</dbReference>
<feature type="signal peptide" evidence="14">
    <location>
        <begin position="1"/>
        <end position="18"/>
    </location>
</feature>
<evidence type="ECO:0000256" key="11">
    <source>
        <dbReference type="ARBA" id="ARBA00023326"/>
    </source>
</evidence>
<keyword evidence="8" id="KW-0119">Carbohydrate metabolism</keyword>
<evidence type="ECO:0000256" key="4">
    <source>
        <dbReference type="ARBA" id="ARBA00022729"/>
    </source>
</evidence>
<feature type="chain" id="PRO_5046223274" evidence="14">
    <location>
        <begin position="19"/>
        <end position="409"/>
    </location>
</feature>
<keyword evidence="16" id="KW-1185">Reference proteome</keyword>
<keyword evidence="7" id="KW-0325">Glycoprotein</keyword>
<dbReference type="Gene3D" id="2.160.20.10">
    <property type="entry name" value="Single-stranded right-handed beta-helix, Pectin lyase-like"/>
    <property type="match status" value="1"/>
</dbReference>
<comment type="caution">
    <text evidence="15">The sequence shown here is derived from an EMBL/GenBank/DDBJ whole genome shotgun (WGS) entry which is preliminary data.</text>
</comment>
<evidence type="ECO:0000256" key="5">
    <source>
        <dbReference type="ARBA" id="ARBA00022737"/>
    </source>
</evidence>
<dbReference type="Pfam" id="PF00295">
    <property type="entry name" value="Glyco_hydro_28"/>
    <property type="match status" value="1"/>
</dbReference>
<keyword evidence="9 13" id="KW-0326">Glycosidase</keyword>
<keyword evidence="4 14" id="KW-0732">Signal</keyword>
<comment type="similarity">
    <text evidence="2 13">Belongs to the glycosyl hydrolase 28 family.</text>
</comment>
<evidence type="ECO:0000313" key="15">
    <source>
        <dbReference type="EMBL" id="KAK7523544.1"/>
    </source>
</evidence>
<organism evidence="15 16">
    <name type="scientific">Phyllosticta citriasiana</name>
    <dbReference type="NCBI Taxonomy" id="595635"/>
    <lineage>
        <taxon>Eukaryota</taxon>
        <taxon>Fungi</taxon>
        <taxon>Dikarya</taxon>
        <taxon>Ascomycota</taxon>
        <taxon>Pezizomycotina</taxon>
        <taxon>Dothideomycetes</taxon>
        <taxon>Dothideomycetes incertae sedis</taxon>
        <taxon>Botryosphaeriales</taxon>
        <taxon>Phyllostictaceae</taxon>
        <taxon>Phyllosticta</taxon>
    </lineage>
</organism>
<keyword evidence="6 13" id="KW-0378">Hydrolase</keyword>
<comment type="function">
    <text evidence="12">Pectinolytic enzyme involved in the degradation of xylogalacturonan (xga), a galacturonan backbone heavily substituted with xylose, and which is one important component of the hairy regions of pectin. Activity requires a galacturonic acid backbone substituted with xylose.</text>
</comment>
<dbReference type="InterPro" id="IPR012334">
    <property type="entry name" value="Pectin_lyas_fold"/>
</dbReference>
<evidence type="ECO:0000256" key="9">
    <source>
        <dbReference type="ARBA" id="ARBA00023295"/>
    </source>
</evidence>
<gene>
    <name evidence="15" type="ORF">IWZ03DRAFT_6124</name>
</gene>
<evidence type="ECO:0000256" key="8">
    <source>
        <dbReference type="ARBA" id="ARBA00023277"/>
    </source>
</evidence>
<dbReference type="Proteomes" id="UP001363622">
    <property type="component" value="Unassembled WGS sequence"/>
</dbReference>
<sequence>MVGSSVSLLLPLLSAAYALPTTSTTTNGKPAQALKERASACTPSAGGSESTDDVPAITSAIAECSSGAIVLPAGTTYYANSVLDFDGCAGCDFQIEGTLKFTGSTDVWNGETAMMNIKNIDGIKIRSTTGSGVIDGNGQGSWDLFAQDESYARPTLLYITGGSDIQVSNFAQKNPPNVFNSVKGGSTNVVFSDLNMTAKSTSDNEPKNTDGFDIGESTYVTLTNINVVNDDDCVAFKPSANFVTVDTITCTGSHGISVGSLGKGSDDSVKNIYVSNAKMIDSSKAAGIKTYPSGNNHGTSTVSNVTFTDFTVDNSDYAFQIQSCYGEDDSYCESSPGNAKLSEIVIKGFSGTTSDKYDPTTANINCGSGGTCGVTISDWTVKAASGSGEILCSNTPSDLGVECRSGASG</sequence>
<keyword evidence="5" id="KW-0677">Repeat</keyword>
<proteinExistence type="inferred from homology"/>
<reference evidence="15 16" key="1">
    <citation type="submission" date="2024-04" db="EMBL/GenBank/DDBJ databases">
        <title>Phyllosticta paracitricarpa is synonymous to the EU quarantine fungus P. citricarpa based on phylogenomic analyses.</title>
        <authorList>
            <consortium name="Lawrence Berkeley National Laboratory"/>
            <person name="Van Ingen-Buijs V.A."/>
            <person name="Van Westerhoven A.C."/>
            <person name="Haridas S."/>
            <person name="Skiadas P."/>
            <person name="Martin F."/>
            <person name="Groenewald J.Z."/>
            <person name="Crous P.W."/>
            <person name="Seidl M.F."/>
        </authorList>
    </citation>
    <scope>NUCLEOTIDE SEQUENCE [LARGE SCALE GENOMIC DNA]</scope>
    <source>
        <strain evidence="15 16">CBS 123371</strain>
    </source>
</reference>
<dbReference type="SUPFAM" id="SSF51126">
    <property type="entry name" value="Pectin lyase-like"/>
    <property type="match status" value="1"/>
</dbReference>
<evidence type="ECO:0000256" key="14">
    <source>
        <dbReference type="SAM" id="SignalP"/>
    </source>
</evidence>
<protein>
    <submittedName>
        <fullName evidence="15">Endo-xylogalacturonan hydrolase A</fullName>
    </submittedName>
</protein>
<dbReference type="PANTHER" id="PTHR31736:SF9">
    <property type="entry name" value="ENDO-XYLOGALACTURONAN HYDROLASE A-RELATED"/>
    <property type="match status" value="1"/>
</dbReference>
<keyword evidence="10" id="KW-0961">Cell wall biogenesis/degradation</keyword>
<evidence type="ECO:0000256" key="6">
    <source>
        <dbReference type="ARBA" id="ARBA00022801"/>
    </source>
</evidence>
<dbReference type="EMBL" id="JBBPHU010000001">
    <property type="protein sequence ID" value="KAK7523544.1"/>
    <property type="molecule type" value="Genomic_DNA"/>
</dbReference>
<evidence type="ECO:0000256" key="1">
    <source>
        <dbReference type="ARBA" id="ARBA00004613"/>
    </source>
</evidence>
<dbReference type="InterPro" id="IPR000743">
    <property type="entry name" value="Glyco_hydro_28"/>
</dbReference>
<keyword evidence="11" id="KW-0624">Polysaccharide degradation</keyword>
<evidence type="ECO:0000256" key="3">
    <source>
        <dbReference type="ARBA" id="ARBA00022525"/>
    </source>
</evidence>
<evidence type="ECO:0000256" key="12">
    <source>
        <dbReference type="ARBA" id="ARBA00037278"/>
    </source>
</evidence>
<evidence type="ECO:0000256" key="2">
    <source>
        <dbReference type="ARBA" id="ARBA00008834"/>
    </source>
</evidence>
<comment type="subcellular location">
    <subcellularLocation>
        <location evidence="1">Secreted</location>
    </subcellularLocation>
</comment>
<keyword evidence="3" id="KW-0964">Secreted</keyword>
<evidence type="ECO:0000256" key="7">
    <source>
        <dbReference type="ARBA" id="ARBA00023180"/>
    </source>
</evidence>
<dbReference type="GO" id="GO:0016787">
    <property type="term" value="F:hydrolase activity"/>
    <property type="evidence" value="ECO:0007669"/>
    <property type="project" value="UniProtKB-KW"/>
</dbReference>
<evidence type="ECO:0000313" key="16">
    <source>
        <dbReference type="Proteomes" id="UP001363622"/>
    </source>
</evidence>
<accession>A0ABR1KZD6</accession>